<protein>
    <recommendedName>
        <fullName evidence="3">Retrovirus-related Pol polyprotein from transposon TNT 1-94</fullName>
    </recommendedName>
</protein>
<proteinExistence type="predicted"/>
<dbReference type="Proteomes" id="UP000257109">
    <property type="component" value="Unassembled WGS sequence"/>
</dbReference>
<sequence>MSQKWIDVMKDELKSMQDNDVWDLIKLPEDTKRSFSRFGMKDSKSRDTSIVKGDKISLKQCHNNDLERNEMQKIPCASVVGSLMYAQNKFMLTDPSTKGLIPKIFHENTTHVDVILWDTLVQ</sequence>
<dbReference type="EMBL" id="QJKJ01013656">
    <property type="protein sequence ID" value="RDX65954.1"/>
    <property type="molecule type" value="Genomic_DNA"/>
</dbReference>
<evidence type="ECO:0008006" key="3">
    <source>
        <dbReference type="Google" id="ProtNLM"/>
    </source>
</evidence>
<dbReference type="OrthoDB" id="1436818at2759"/>
<keyword evidence="2" id="KW-1185">Reference proteome</keyword>
<feature type="non-terminal residue" evidence="1">
    <location>
        <position position="1"/>
    </location>
</feature>
<name>A0A371EIX4_MUCPR</name>
<accession>A0A371EIX4</accession>
<evidence type="ECO:0000313" key="2">
    <source>
        <dbReference type="Proteomes" id="UP000257109"/>
    </source>
</evidence>
<organism evidence="1 2">
    <name type="scientific">Mucuna pruriens</name>
    <name type="common">Velvet bean</name>
    <name type="synonym">Dolichos pruriens</name>
    <dbReference type="NCBI Taxonomy" id="157652"/>
    <lineage>
        <taxon>Eukaryota</taxon>
        <taxon>Viridiplantae</taxon>
        <taxon>Streptophyta</taxon>
        <taxon>Embryophyta</taxon>
        <taxon>Tracheophyta</taxon>
        <taxon>Spermatophyta</taxon>
        <taxon>Magnoliopsida</taxon>
        <taxon>eudicotyledons</taxon>
        <taxon>Gunneridae</taxon>
        <taxon>Pentapetalae</taxon>
        <taxon>rosids</taxon>
        <taxon>fabids</taxon>
        <taxon>Fabales</taxon>
        <taxon>Fabaceae</taxon>
        <taxon>Papilionoideae</taxon>
        <taxon>50 kb inversion clade</taxon>
        <taxon>NPAAA clade</taxon>
        <taxon>indigoferoid/millettioid clade</taxon>
        <taxon>Phaseoleae</taxon>
        <taxon>Mucuna</taxon>
    </lineage>
</organism>
<dbReference type="AlphaFoldDB" id="A0A371EIX4"/>
<comment type="caution">
    <text evidence="1">The sequence shown here is derived from an EMBL/GenBank/DDBJ whole genome shotgun (WGS) entry which is preliminary data.</text>
</comment>
<gene>
    <name evidence="1" type="ORF">CR513_55337</name>
</gene>
<reference evidence="1" key="1">
    <citation type="submission" date="2018-05" db="EMBL/GenBank/DDBJ databases">
        <title>Draft genome of Mucuna pruriens seed.</title>
        <authorList>
            <person name="Nnadi N.E."/>
            <person name="Vos R."/>
            <person name="Hasami M.H."/>
            <person name="Devisetty U.K."/>
            <person name="Aguiy J.C."/>
        </authorList>
    </citation>
    <scope>NUCLEOTIDE SEQUENCE [LARGE SCALE GENOMIC DNA]</scope>
    <source>
        <strain evidence="1">JCA_2017</strain>
    </source>
</reference>
<evidence type="ECO:0000313" key="1">
    <source>
        <dbReference type="EMBL" id="RDX65954.1"/>
    </source>
</evidence>